<name>A0A1H0G744_9HYPH</name>
<dbReference type="PANTHER" id="PTHR44846">
    <property type="entry name" value="MANNOSYL-D-GLYCERATE TRANSPORT/METABOLISM SYSTEM REPRESSOR MNGR-RELATED"/>
    <property type="match status" value="1"/>
</dbReference>
<dbReference type="SMART" id="SM00866">
    <property type="entry name" value="UTRA"/>
    <property type="match status" value="1"/>
</dbReference>
<evidence type="ECO:0000313" key="6">
    <source>
        <dbReference type="Proteomes" id="UP000198795"/>
    </source>
</evidence>
<protein>
    <submittedName>
        <fullName evidence="5">GntR family transcriptional regulator</fullName>
    </submittedName>
</protein>
<dbReference type="SMART" id="SM00345">
    <property type="entry name" value="HTH_GNTR"/>
    <property type="match status" value="1"/>
</dbReference>
<evidence type="ECO:0000256" key="1">
    <source>
        <dbReference type="ARBA" id="ARBA00023015"/>
    </source>
</evidence>
<evidence type="ECO:0000259" key="4">
    <source>
        <dbReference type="PROSITE" id="PS50949"/>
    </source>
</evidence>
<dbReference type="SUPFAM" id="SSF46785">
    <property type="entry name" value="Winged helix' DNA-binding domain"/>
    <property type="match status" value="1"/>
</dbReference>
<dbReference type="EMBL" id="FNJC01000001">
    <property type="protein sequence ID" value="SDO02671.1"/>
    <property type="molecule type" value="Genomic_DNA"/>
</dbReference>
<evidence type="ECO:0000313" key="5">
    <source>
        <dbReference type="EMBL" id="SDO02671.1"/>
    </source>
</evidence>
<organism evidence="5 6">
    <name type="scientific">Filomicrobium insigne</name>
    <dbReference type="NCBI Taxonomy" id="418854"/>
    <lineage>
        <taxon>Bacteria</taxon>
        <taxon>Pseudomonadati</taxon>
        <taxon>Pseudomonadota</taxon>
        <taxon>Alphaproteobacteria</taxon>
        <taxon>Hyphomicrobiales</taxon>
        <taxon>Hyphomicrobiaceae</taxon>
        <taxon>Filomicrobium</taxon>
    </lineage>
</organism>
<dbReference type="Pfam" id="PF00392">
    <property type="entry name" value="GntR"/>
    <property type="match status" value="1"/>
</dbReference>
<proteinExistence type="predicted"/>
<feature type="domain" description="HTH gntR-type" evidence="4">
    <location>
        <begin position="30"/>
        <end position="98"/>
    </location>
</feature>
<dbReference type="InterPro" id="IPR028978">
    <property type="entry name" value="Chorismate_lyase_/UTRA_dom_sf"/>
</dbReference>
<dbReference type="SUPFAM" id="SSF64288">
    <property type="entry name" value="Chorismate lyase-like"/>
    <property type="match status" value="1"/>
</dbReference>
<dbReference type="CDD" id="cd07377">
    <property type="entry name" value="WHTH_GntR"/>
    <property type="match status" value="1"/>
</dbReference>
<gene>
    <name evidence="5" type="ORF">SAMN04488061_0075</name>
</gene>
<dbReference type="InterPro" id="IPR036388">
    <property type="entry name" value="WH-like_DNA-bd_sf"/>
</dbReference>
<keyword evidence="1" id="KW-0805">Transcription regulation</keyword>
<dbReference type="InterPro" id="IPR000524">
    <property type="entry name" value="Tscrpt_reg_HTH_GntR"/>
</dbReference>
<dbReference type="InterPro" id="IPR036390">
    <property type="entry name" value="WH_DNA-bd_sf"/>
</dbReference>
<evidence type="ECO:0000256" key="3">
    <source>
        <dbReference type="ARBA" id="ARBA00023163"/>
    </source>
</evidence>
<dbReference type="PANTHER" id="PTHR44846:SF1">
    <property type="entry name" value="MANNOSYL-D-GLYCERATE TRANSPORT_METABOLISM SYSTEM REPRESSOR MNGR-RELATED"/>
    <property type="match status" value="1"/>
</dbReference>
<dbReference type="Pfam" id="PF07702">
    <property type="entry name" value="UTRA"/>
    <property type="match status" value="1"/>
</dbReference>
<accession>A0A1H0G744</accession>
<dbReference type="Proteomes" id="UP000198795">
    <property type="component" value="Unassembled WGS sequence"/>
</dbReference>
<keyword evidence="2" id="KW-0238">DNA-binding</keyword>
<evidence type="ECO:0000256" key="2">
    <source>
        <dbReference type="ARBA" id="ARBA00023125"/>
    </source>
</evidence>
<sequence length="262" mass="29955">MPFTRSDQRDTARFDVLIRTLSNFSAEAGISKIQALVNAISELIERGYWRSGDRLPTEKELSHELNISVGTVQAAMRALQNASLVERSRRSGTFVSQTREQGSTVWYFRFRNPDGSGLMPWETRELFVEEVKEKGDWSKFLGESPSYVKISRVVSVADEFRLWSDLYVDGQRFRPILDTPPAILAGKNLRIFLHERFNAPTFRSTHLISRCELDPKQAEMLGCKPGEVAIRIKARSFTFRDAPISFHDIIVPPNRFELEVGN</sequence>
<comment type="caution">
    <text evidence="5">The sequence shown here is derived from an EMBL/GenBank/DDBJ whole genome shotgun (WGS) entry which is preliminary data.</text>
</comment>
<dbReference type="InterPro" id="IPR050679">
    <property type="entry name" value="Bact_HTH_transcr_reg"/>
</dbReference>
<dbReference type="InterPro" id="IPR011663">
    <property type="entry name" value="UTRA"/>
</dbReference>
<keyword evidence="3" id="KW-0804">Transcription</keyword>
<dbReference type="PROSITE" id="PS50949">
    <property type="entry name" value="HTH_GNTR"/>
    <property type="match status" value="1"/>
</dbReference>
<dbReference type="Gene3D" id="3.40.1410.10">
    <property type="entry name" value="Chorismate lyase-like"/>
    <property type="match status" value="1"/>
</dbReference>
<keyword evidence="6" id="KW-1185">Reference proteome</keyword>
<reference evidence="5 6" key="1">
    <citation type="submission" date="2016-10" db="EMBL/GenBank/DDBJ databases">
        <authorList>
            <person name="Varghese N."/>
            <person name="Submissions S."/>
        </authorList>
    </citation>
    <scope>NUCLEOTIDE SEQUENCE [LARGE SCALE GENOMIC DNA]</scope>
    <source>
        <strain evidence="5 6">CGMCC 1.6497</strain>
    </source>
</reference>
<dbReference type="Gene3D" id="1.10.10.10">
    <property type="entry name" value="Winged helix-like DNA-binding domain superfamily/Winged helix DNA-binding domain"/>
    <property type="match status" value="1"/>
</dbReference>